<name>A0AAV8THC2_9ROSI</name>
<proteinExistence type="inferred from homology"/>
<feature type="domain" description="Copper amine oxidase N2-terminal" evidence="15">
    <location>
        <begin position="22"/>
        <end position="109"/>
    </location>
</feature>
<dbReference type="GO" id="GO:0009308">
    <property type="term" value="P:amine metabolic process"/>
    <property type="evidence" value="ECO:0007669"/>
    <property type="project" value="UniProtKB-UniRule"/>
</dbReference>
<keyword evidence="13" id="KW-0732">Signal</keyword>
<keyword evidence="7 12" id="KW-0186">Copper</keyword>
<dbReference type="SUPFAM" id="SSF49998">
    <property type="entry name" value="Amine oxidase catalytic domain"/>
    <property type="match status" value="1"/>
</dbReference>
<comment type="cofactor">
    <cofactor evidence="12">
        <name>Cu cation</name>
        <dbReference type="ChEBI" id="CHEBI:23378"/>
    </cofactor>
    <text evidence="12">Contains 1 topaquinone per subunit.</text>
</comment>
<dbReference type="GO" id="GO:0008131">
    <property type="term" value="F:primary methylamine oxidase activity"/>
    <property type="evidence" value="ECO:0007669"/>
    <property type="project" value="UniProtKB-EC"/>
</dbReference>
<feature type="active site" description="Schiff-base intermediate with substrate; via topaquinone" evidence="10">
    <location>
        <position position="396"/>
    </location>
</feature>
<evidence type="ECO:0000256" key="6">
    <source>
        <dbReference type="ARBA" id="ARBA00023002"/>
    </source>
</evidence>
<dbReference type="FunFam" id="3.10.450.40:FF:000012">
    <property type="entry name" value="Amine oxidase"/>
    <property type="match status" value="1"/>
</dbReference>
<dbReference type="Proteomes" id="UP001159364">
    <property type="component" value="Linkage Group LG05"/>
</dbReference>
<dbReference type="InterPro" id="IPR036460">
    <property type="entry name" value="Cu_amine_oxidase_C_sf"/>
</dbReference>
<dbReference type="InterPro" id="IPR049947">
    <property type="entry name" value="Cu_Am_Ox_Cu-bd"/>
</dbReference>
<dbReference type="GO" id="GO:0005507">
    <property type="term" value="F:copper ion binding"/>
    <property type="evidence" value="ECO:0007669"/>
    <property type="project" value="InterPro"/>
</dbReference>
<dbReference type="FunFam" id="2.70.98.20:FF:000004">
    <property type="entry name" value="Amine oxidase"/>
    <property type="match status" value="1"/>
</dbReference>
<comment type="cofactor">
    <cofactor evidence="1">
        <name>Cu cation</name>
        <dbReference type="ChEBI" id="CHEBI:23378"/>
    </cofactor>
</comment>
<evidence type="ECO:0000259" key="16">
    <source>
        <dbReference type="Pfam" id="PF02728"/>
    </source>
</evidence>
<feature type="domain" description="Copper amine oxidase N3-terminal" evidence="16">
    <location>
        <begin position="117"/>
        <end position="213"/>
    </location>
</feature>
<dbReference type="Gene3D" id="3.10.450.40">
    <property type="match status" value="2"/>
</dbReference>
<dbReference type="InterPro" id="IPR000269">
    <property type="entry name" value="Cu_amine_oxidase"/>
</dbReference>
<dbReference type="PANTHER" id="PTHR10638:SF40">
    <property type="entry name" value="PRIMARY AMINE OXIDASE 1"/>
    <property type="match status" value="1"/>
</dbReference>
<evidence type="ECO:0000256" key="4">
    <source>
        <dbReference type="ARBA" id="ARBA00022723"/>
    </source>
</evidence>
<evidence type="ECO:0000259" key="15">
    <source>
        <dbReference type="Pfam" id="PF02727"/>
    </source>
</evidence>
<evidence type="ECO:0000313" key="18">
    <source>
        <dbReference type="Proteomes" id="UP001159364"/>
    </source>
</evidence>
<dbReference type="InterPro" id="IPR015798">
    <property type="entry name" value="Cu_amine_oxidase_C"/>
</dbReference>
<organism evidence="17 18">
    <name type="scientific">Erythroxylum novogranatense</name>
    <dbReference type="NCBI Taxonomy" id="1862640"/>
    <lineage>
        <taxon>Eukaryota</taxon>
        <taxon>Viridiplantae</taxon>
        <taxon>Streptophyta</taxon>
        <taxon>Embryophyta</taxon>
        <taxon>Tracheophyta</taxon>
        <taxon>Spermatophyta</taxon>
        <taxon>Magnoliopsida</taxon>
        <taxon>eudicotyledons</taxon>
        <taxon>Gunneridae</taxon>
        <taxon>Pentapetalae</taxon>
        <taxon>rosids</taxon>
        <taxon>fabids</taxon>
        <taxon>Malpighiales</taxon>
        <taxon>Erythroxylaceae</taxon>
        <taxon>Erythroxylum</taxon>
    </lineage>
</organism>
<evidence type="ECO:0000256" key="8">
    <source>
        <dbReference type="ARBA" id="ARBA00023157"/>
    </source>
</evidence>
<evidence type="ECO:0000256" key="3">
    <source>
        <dbReference type="ARBA" id="ARBA00011738"/>
    </source>
</evidence>
<dbReference type="InterPro" id="IPR049948">
    <property type="entry name" value="Cu_Am_ox_TPQ-bd"/>
</dbReference>
<feature type="active site" description="Proton acceptor" evidence="10">
    <location>
        <position position="308"/>
    </location>
</feature>
<comment type="caution">
    <text evidence="17">The sequence shown here is derived from an EMBL/GenBank/DDBJ whole genome shotgun (WGS) entry which is preliminary data.</text>
</comment>
<comment type="catalytic activity">
    <reaction evidence="9">
        <text>a primary methyl amine + O2 + H2O = an aldehyde + H2O2 + NH4(+)</text>
        <dbReference type="Rhea" id="RHEA:16153"/>
        <dbReference type="ChEBI" id="CHEBI:15377"/>
        <dbReference type="ChEBI" id="CHEBI:15379"/>
        <dbReference type="ChEBI" id="CHEBI:16240"/>
        <dbReference type="ChEBI" id="CHEBI:17478"/>
        <dbReference type="ChEBI" id="CHEBI:28938"/>
        <dbReference type="ChEBI" id="CHEBI:228804"/>
        <dbReference type="EC" id="1.4.3.21"/>
    </reaction>
</comment>
<dbReference type="Pfam" id="PF02727">
    <property type="entry name" value="Cu_amine_oxidN2"/>
    <property type="match status" value="1"/>
</dbReference>
<keyword evidence="5 10" id="KW-0801">TPQ</keyword>
<evidence type="ECO:0000256" key="5">
    <source>
        <dbReference type="ARBA" id="ARBA00022772"/>
    </source>
</evidence>
<evidence type="ECO:0000256" key="7">
    <source>
        <dbReference type="ARBA" id="ARBA00023008"/>
    </source>
</evidence>
<dbReference type="EMBL" id="JAIWQS010000005">
    <property type="protein sequence ID" value="KAJ8766282.1"/>
    <property type="molecule type" value="Genomic_DNA"/>
</dbReference>
<keyword evidence="8" id="KW-1015">Disulfide bond</keyword>
<evidence type="ECO:0000259" key="14">
    <source>
        <dbReference type="Pfam" id="PF01179"/>
    </source>
</evidence>
<protein>
    <recommendedName>
        <fullName evidence="12">Amine oxidase</fullName>
        <ecNumber evidence="12">1.4.3.-</ecNumber>
    </recommendedName>
</protein>
<dbReference type="Gene3D" id="2.70.98.20">
    <property type="entry name" value="Copper amine oxidase, catalytic domain"/>
    <property type="match status" value="1"/>
</dbReference>
<feature type="modified residue" description="2',4',5'-topaquinone" evidence="11">
    <location>
        <position position="396"/>
    </location>
</feature>
<evidence type="ECO:0000256" key="12">
    <source>
        <dbReference type="RuleBase" id="RU000672"/>
    </source>
</evidence>
<comment type="PTM">
    <text evidence="11 12">Topaquinone (TPQ) is generated by copper-dependent autoxidation of a specific tyrosyl residue.</text>
</comment>
<dbReference type="FunFam" id="3.10.450.40:FF:000005">
    <property type="entry name" value="Amine oxidase"/>
    <property type="match status" value="1"/>
</dbReference>
<evidence type="ECO:0000256" key="13">
    <source>
        <dbReference type="SAM" id="SignalP"/>
    </source>
</evidence>
<gene>
    <name evidence="17" type="ORF">K2173_022341</name>
</gene>
<dbReference type="Pfam" id="PF02728">
    <property type="entry name" value="Cu_amine_oxidN3"/>
    <property type="match status" value="1"/>
</dbReference>
<dbReference type="InterPro" id="IPR016182">
    <property type="entry name" value="Cu_amine_oxidase_N-reg"/>
</dbReference>
<dbReference type="Pfam" id="PF01179">
    <property type="entry name" value="Cu_amine_oxid"/>
    <property type="match status" value="1"/>
</dbReference>
<dbReference type="PROSITE" id="PS01165">
    <property type="entry name" value="COPPER_AMINE_OXID_2"/>
    <property type="match status" value="1"/>
</dbReference>
<sequence length="648" mass="73303">MSILFLVLVLSLKCSSIASLYHPLDPLDPNEINQVRVIVQKSDLFNHPNVTFHYVDLEEPDKGDVVKWLSSSKQAKSSIPRRAKVVARDGVETHELIVDLSKRSVVSHNVYTGHGYPSFTFNELFRASKLPLKYPKFAESTHKRGLNLSEISCLPFTVGWYGEHATKRALKVACFYRAGSVNIFARPIEGITILVDVDSMQITSYTDRFRAPVPKAGGTDFRSKAKPKNIPYNVSDGGFTIDGHRVKWSNWDFHLSFHARPGIVISTASIFDAKINKSRRVLYRGHVSETFVPYMDPTNEWYFRTFMDIGEFGFGRSAVTLQPMVDCPENAVYLDGYVDGADGMPQKMQSVICVFEQYSGDVAWRHTEINIPGKVITSGEPEISLVVRMVATVGNYDYVLDWEFKKCGTIKVGVGLTGILEMKATSYANEDQITTNVYGTLITENAVAVNHDHFLTYYLDLDVDGKYNSFVRAKLQTARVPAVNPPSPRRSYWTVVKETAKTEAEGRIRLGLDPAELWVVNPNKRTRLGNQVGYRLITGEPVTSLLTEDDYPQIRAAYTKYQVWVTAYNKSERWAGGFYVDRSRGEDGLSVWSRRNRVVENKDIVLWYTVGFHHVPCQEDFPVMPTLHGGFELRPANFFESNPLLHQD</sequence>
<feature type="signal peptide" evidence="13">
    <location>
        <begin position="1"/>
        <end position="19"/>
    </location>
</feature>
<keyword evidence="4 12" id="KW-0479">Metal-binding</keyword>
<dbReference type="InterPro" id="IPR015800">
    <property type="entry name" value="Cu_amine_oxidase_N2"/>
</dbReference>
<keyword evidence="6 12" id="KW-0560">Oxidoreductase</keyword>
<comment type="subunit">
    <text evidence="3">Homodimer.</text>
</comment>
<dbReference type="PANTHER" id="PTHR10638">
    <property type="entry name" value="COPPER AMINE OXIDASE"/>
    <property type="match status" value="1"/>
</dbReference>
<dbReference type="PROSITE" id="PS01164">
    <property type="entry name" value="COPPER_AMINE_OXID_1"/>
    <property type="match status" value="1"/>
</dbReference>
<evidence type="ECO:0000256" key="10">
    <source>
        <dbReference type="PIRSR" id="PIRSR600269-50"/>
    </source>
</evidence>
<feature type="chain" id="PRO_5043608640" description="Amine oxidase" evidence="13">
    <location>
        <begin position="20"/>
        <end position="648"/>
    </location>
</feature>
<dbReference type="EC" id="1.4.3.-" evidence="12"/>
<evidence type="ECO:0000256" key="9">
    <source>
        <dbReference type="ARBA" id="ARBA00048032"/>
    </source>
</evidence>
<evidence type="ECO:0000256" key="1">
    <source>
        <dbReference type="ARBA" id="ARBA00001935"/>
    </source>
</evidence>
<feature type="domain" description="Copper amine oxidase catalytic" evidence="14">
    <location>
        <begin position="238"/>
        <end position="644"/>
    </location>
</feature>
<reference evidence="17 18" key="1">
    <citation type="submission" date="2021-09" db="EMBL/GenBank/DDBJ databases">
        <title>Genomic insights and catalytic innovation underlie evolution of tropane alkaloids biosynthesis.</title>
        <authorList>
            <person name="Wang Y.-J."/>
            <person name="Tian T."/>
            <person name="Huang J.-P."/>
            <person name="Huang S.-X."/>
        </authorList>
    </citation>
    <scope>NUCLEOTIDE SEQUENCE [LARGE SCALE GENOMIC DNA]</scope>
    <source>
        <strain evidence="17">KIB-2018</strain>
        <tissue evidence="17">Leaf</tissue>
    </source>
</reference>
<dbReference type="InterPro" id="IPR015802">
    <property type="entry name" value="Cu_amine_oxidase_N3"/>
</dbReference>
<evidence type="ECO:0000256" key="11">
    <source>
        <dbReference type="PIRSR" id="PIRSR600269-51"/>
    </source>
</evidence>
<dbReference type="GO" id="GO:0048038">
    <property type="term" value="F:quinone binding"/>
    <property type="evidence" value="ECO:0007669"/>
    <property type="project" value="InterPro"/>
</dbReference>
<dbReference type="AlphaFoldDB" id="A0AAV8THC2"/>
<keyword evidence="18" id="KW-1185">Reference proteome</keyword>
<comment type="similarity">
    <text evidence="2 12">Belongs to the copper/topaquinone oxidase family.</text>
</comment>
<dbReference type="SUPFAM" id="SSF54416">
    <property type="entry name" value="Amine oxidase N-terminal region"/>
    <property type="match status" value="2"/>
</dbReference>
<evidence type="ECO:0000256" key="2">
    <source>
        <dbReference type="ARBA" id="ARBA00007983"/>
    </source>
</evidence>
<evidence type="ECO:0000313" key="17">
    <source>
        <dbReference type="EMBL" id="KAJ8766282.1"/>
    </source>
</evidence>
<accession>A0AAV8THC2</accession>